<organism evidence="3 4">
    <name type="scientific">Cuscuta epithymum</name>
    <dbReference type="NCBI Taxonomy" id="186058"/>
    <lineage>
        <taxon>Eukaryota</taxon>
        <taxon>Viridiplantae</taxon>
        <taxon>Streptophyta</taxon>
        <taxon>Embryophyta</taxon>
        <taxon>Tracheophyta</taxon>
        <taxon>Spermatophyta</taxon>
        <taxon>Magnoliopsida</taxon>
        <taxon>eudicotyledons</taxon>
        <taxon>Gunneridae</taxon>
        <taxon>Pentapetalae</taxon>
        <taxon>asterids</taxon>
        <taxon>lamiids</taxon>
        <taxon>Solanales</taxon>
        <taxon>Convolvulaceae</taxon>
        <taxon>Cuscuteae</taxon>
        <taxon>Cuscuta</taxon>
        <taxon>Cuscuta subgen. Cuscuta</taxon>
    </lineage>
</organism>
<keyword evidence="1" id="KW-0472">Membrane</keyword>
<keyword evidence="1" id="KW-1133">Transmembrane helix</keyword>
<keyword evidence="4" id="KW-1185">Reference proteome</keyword>
<protein>
    <recommendedName>
        <fullName evidence="2">DUF7780 domain-containing protein</fullName>
    </recommendedName>
</protein>
<accession>A0AAV0FHP2</accession>
<dbReference type="InterPro" id="IPR056682">
    <property type="entry name" value="DUF7780"/>
</dbReference>
<feature type="transmembrane region" description="Helical" evidence="1">
    <location>
        <begin position="80"/>
        <end position="104"/>
    </location>
</feature>
<dbReference type="Pfam" id="PF25002">
    <property type="entry name" value="DUF7780"/>
    <property type="match status" value="1"/>
</dbReference>
<evidence type="ECO:0000313" key="4">
    <source>
        <dbReference type="Proteomes" id="UP001152523"/>
    </source>
</evidence>
<reference evidence="3" key="1">
    <citation type="submission" date="2022-07" db="EMBL/GenBank/DDBJ databases">
        <authorList>
            <person name="Macas J."/>
            <person name="Novak P."/>
            <person name="Neumann P."/>
        </authorList>
    </citation>
    <scope>NUCLEOTIDE SEQUENCE</scope>
</reference>
<gene>
    <name evidence="3" type="ORF">CEPIT_LOCUS34139</name>
</gene>
<dbReference type="AlphaFoldDB" id="A0AAV0FHP2"/>
<dbReference type="PANTHER" id="PTHR34960:SF1">
    <property type="entry name" value="EMB|CAB68146.1-RELATED"/>
    <property type="match status" value="1"/>
</dbReference>
<proteinExistence type="predicted"/>
<evidence type="ECO:0000256" key="1">
    <source>
        <dbReference type="SAM" id="Phobius"/>
    </source>
</evidence>
<dbReference type="Proteomes" id="UP001152523">
    <property type="component" value="Unassembled WGS sequence"/>
</dbReference>
<dbReference type="EMBL" id="CAMAPF010000984">
    <property type="protein sequence ID" value="CAH9134947.1"/>
    <property type="molecule type" value="Genomic_DNA"/>
</dbReference>
<comment type="caution">
    <text evidence="3">The sequence shown here is derived from an EMBL/GenBank/DDBJ whole genome shotgun (WGS) entry which is preliminary data.</text>
</comment>
<keyword evidence="1" id="KW-0812">Transmembrane</keyword>
<evidence type="ECO:0000313" key="3">
    <source>
        <dbReference type="EMBL" id="CAH9134947.1"/>
    </source>
</evidence>
<name>A0AAV0FHP2_9ASTE</name>
<feature type="domain" description="DUF7780" evidence="2">
    <location>
        <begin position="131"/>
        <end position="420"/>
    </location>
</feature>
<dbReference type="PANTHER" id="PTHR34960">
    <property type="entry name" value="EMB|CAB68146.1-RELATED"/>
    <property type="match status" value="1"/>
</dbReference>
<sequence>MGLPATWAARENNNAGGGSTGTGGRASNGSMGFLFLFFSENETAASKKQKTTHQTALDLFSNPSAFKPINALLRRSISTALCSTISIAALLFFFLTLLFFTIYLDPAADSSHFSARRLQNPASNYLSIRHAALQGMGTLYRRGSRAMSHLVVAHAGESLTAHDLRLFLRLVFRSGIYAKSDILLIFRSKPASHDRVVAEENGRFLKLLHAGNRQNSTDAFDAAHFMISDKKMKASSAPIWGRKIRRFSGGGNSTESTRLSYGSVVGFDADELDPENLLAGFLDHVPMSLRRWACYPMLLGRVRRNFKHVTLVDAKEFLLLGDPLGRVKHKNPESVYLRTVTPSPAAKRVKDSDKKWVTPGIISGGARGIRLFSSTMLTGIVGAAIQHKKKRPVTELEVINNLVQNELVLEKVNLVISGESIPGLSSLTELNRRPGFSGLPVVSTTMTGNKNEDNSLVILKYLCSLLYLDARVYPDC</sequence>
<evidence type="ECO:0000259" key="2">
    <source>
        <dbReference type="Pfam" id="PF25002"/>
    </source>
</evidence>